<evidence type="ECO:0000256" key="4">
    <source>
        <dbReference type="ARBA" id="ARBA00022475"/>
    </source>
</evidence>
<dbReference type="GO" id="GO:1902600">
    <property type="term" value="P:proton transmembrane transport"/>
    <property type="evidence" value="ECO:0007669"/>
    <property type="project" value="InterPro"/>
</dbReference>
<evidence type="ECO:0000256" key="8">
    <source>
        <dbReference type="ARBA" id="ARBA00023136"/>
    </source>
</evidence>
<feature type="transmembrane region" description="Helical" evidence="10">
    <location>
        <begin position="100"/>
        <end position="121"/>
    </location>
</feature>
<dbReference type="InterPro" id="IPR038770">
    <property type="entry name" value="Na+/solute_symporter_sf"/>
</dbReference>
<keyword evidence="4" id="KW-1003">Cell membrane</keyword>
<comment type="caution">
    <text evidence="12">The sequence shown here is derived from an EMBL/GenBank/DDBJ whole genome shotgun (WGS) entry which is preliminary data.</text>
</comment>
<dbReference type="InterPro" id="IPR036721">
    <property type="entry name" value="RCK_C_sf"/>
</dbReference>
<comment type="subcellular location">
    <subcellularLocation>
        <location evidence="1">Cell membrane</location>
        <topology evidence="1">Multi-pass membrane protein</topology>
    </subcellularLocation>
</comment>
<keyword evidence="13" id="KW-1185">Reference proteome</keyword>
<dbReference type="InterPro" id="IPR006037">
    <property type="entry name" value="RCK_C"/>
</dbReference>
<evidence type="ECO:0000259" key="11">
    <source>
        <dbReference type="PROSITE" id="PS51202"/>
    </source>
</evidence>
<dbReference type="Gene3D" id="1.20.1530.20">
    <property type="match status" value="1"/>
</dbReference>
<dbReference type="NCBIfam" id="NF003715">
    <property type="entry name" value="PRK05326.1-2"/>
    <property type="match status" value="1"/>
</dbReference>
<evidence type="ECO:0000256" key="5">
    <source>
        <dbReference type="ARBA" id="ARBA00022692"/>
    </source>
</evidence>
<dbReference type="Proteomes" id="UP000431092">
    <property type="component" value="Unassembled WGS sequence"/>
</dbReference>
<accession>A0A6I3IQE9</accession>
<dbReference type="GO" id="GO:0015297">
    <property type="term" value="F:antiporter activity"/>
    <property type="evidence" value="ECO:0007669"/>
    <property type="project" value="UniProtKB-KW"/>
</dbReference>
<evidence type="ECO:0000256" key="3">
    <source>
        <dbReference type="ARBA" id="ARBA00022449"/>
    </source>
</evidence>
<dbReference type="GO" id="GO:0006813">
    <property type="term" value="P:potassium ion transport"/>
    <property type="evidence" value="ECO:0007669"/>
    <property type="project" value="InterPro"/>
</dbReference>
<proteinExistence type="predicted"/>
<protein>
    <submittedName>
        <fullName evidence="12">Potassium/proton antiporter</fullName>
    </submittedName>
</protein>
<feature type="compositionally biased region" description="Basic and acidic residues" evidence="9">
    <location>
        <begin position="514"/>
        <end position="528"/>
    </location>
</feature>
<dbReference type="SUPFAM" id="SSF116726">
    <property type="entry name" value="TrkA C-terminal domain-like"/>
    <property type="match status" value="1"/>
</dbReference>
<feature type="transmembrane region" description="Helical" evidence="10">
    <location>
        <begin position="170"/>
        <end position="186"/>
    </location>
</feature>
<dbReference type="GO" id="GO:0005886">
    <property type="term" value="C:plasma membrane"/>
    <property type="evidence" value="ECO:0007669"/>
    <property type="project" value="UniProtKB-SubCell"/>
</dbReference>
<dbReference type="GO" id="GO:0008324">
    <property type="term" value="F:monoatomic cation transmembrane transporter activity"/>
    <property type="evidence" value="ECO:0007669"/>
    <property type="project" value="InterPro"/>
</dbReference>
<feature type="transmembrane region" description="Helical" evidence="10">
    <location>
        <begin position="343"/>
        <end position="360"/>
    </location>
</feature>
<evidence type="ECO:0000256" key="2">
    <source>
        <dbReference type="ARBA" id="ARBA00022448"/>
    </source>
</evidence>
<keyword evidence="6 10" id="KW-1133">Transmembrane helix</keyword>
<dbReference type="AlphaFoldDB" id="A0A6I3IQE9"/>
<name>A0A6I3IQE9_9MICO</name>
<evidence type="ECO:0000256" key="9">
    <source>
        <dbReference type="SAM" id="MobiDB-lite"/>
    </source>
</evidence>
<feature type="transmembrane region" description="Helical" evidence="10">
    <location>
        <begin position="304"/>
        <end position="322"/>
    </location>
</feature>
<dbReference type="PANTHER" id="PTHR32507:SF7">
    <property type="entry name" value="K(+)_H(+) ANTIPORTER NHAP2"/>
    <property type="match status" value="1"/>
</dbReference>
<feature type="transmembrane region" description="Helical" evidence="10">
    <location>
        <begin position="278"/>
        <end position="298"/>
    </location>
</feature>
<feature type="domain" description="RCK C-terminal" evidence="11">
    <location>
        <begin position="411"/>
        <end position="492"/>
    </location>
</feature>
<reference evidence="12 13" key="1">
    <citation type="submission" date="2019-11" db="EMBL/GenBank/DDBJ databases">
        <title>Whole genome sequencing identifies a novel species of the genus Arsenicicoccus isolated from human blood.</title>
        <authorList>
            <person name="Jeong J.H."/>
            <person name="Kweon O.J."/>
            <person name="Kim H.R."/>
            <person name="Kim T.-H."/>
            <person name="Ha S.-M."/>
            <person name="Lee M.-K."/>
        </authorList>
    </citation>
    <scope>NUCLEOTIDE SEQUENCE [LARGE SCALE GENOMIC DNA]</scope>
    <source>
        <strain evidence="12 13">MKL-02</strain>
    </source>
</reference>
<organism evidence="12 13">
    <name type="scientific">Arsenicicoccus cauae</name>
    <dbReference type="NCBI Taxonomy" id="2663847"/>
    <lineage>
        <taxon>Bacteria</taxon>
        <taxon>Bacillati</taxon>
        <taxon>Actinomycetota</taxon>
        <taxon>Actinomycetes</taxon>
        <taxon>Micrococcales</taxon>
        <taxon>Intrasporangiaceae</taxon>
        <taxon>Arsenicicoccus</taxon>
    </lineage>
</organism>
<dbReference type="InterPro" id="IPR006153">
    <property type="entry name" value="Cation/H_exchanger_TM"/>
</dbReference>
<gene>
    <name evidence="12" type="ORF">GGG17_02810</name>
</gene>
<dbReference type="Pfam" id="PF02080">
    <property type="entry name" value="TrkA_C"/>
    <property type="match status" value="1"/>
</dbReference>
<feature type="transmembrane region" description="Helical" evidence="10">
    <location>
        <begin position="249"/>
        <end position="266"/>
    </location>
</feature>
<feature type="transmembrane region" description="Helical" evidence="10">
    <location>
        <begin position="192"/>
        <end position="217"/>
    </location>
</feature>
<keyword evidence="7" id="KW-0406">Ion transport</keyword>
<feature type="transmembrane region" description="Helical" evidence="10">
    <location>
        <begin position="15"/>
        <end position="33"/>
    </location>
</feature>
<evidence type="ECO:0000256" key="6">
    <source>
        <dbReference type="ARBA" id="ARBA00022989"/>
    </source>
</evidence>
<feature type="region of interest" description="Disordered" evidence="9">
    <location>
        <begin position="501"/>
        <end position="528"/>
    </location>
</feature>
<keyword evidence="2" id="KW-0813">Transport</keyword>
<keyword evidence="3" id="KW-0050">Antiport</keyword>
<dbReference type="Pfam" id="PF00999">
    <property type="entry name" value="Na_H_Exchanger"/>
    <property type="match status" value="1"/>
</dbReference>
<dbReference type="Gene3D" id="3.30.70.1450">
    <property type="entry name" value="Regulator of K+ conductance, C-terminal domain"/>
    <property type="match status" value="1"/>
</dbReference>
<dbReference type="EMBL" id="WLVL01000016">
    <property type="protein sequence ID" value="MTB70919.1"/>
    <property type="molecule type" value="Genomic_DNA"/>
</dbReference>
<feature type="transmembrane region" description="Helical" evidence="10">
    <location>
        <begin position="224"/>
        <end position="243"/>
    </location>
</feature>
<evidence type="ECO:0000256" key="10">
    <source>
        <dbReference type="SAM" id="Phobius"/>
    </source>
</evidence>
<evidence type="ECO:0000313" key="13">
    <source>
        <dbReference type="Proteomes" id="UP000431092"/>
    </source>
</evidence>
<keyword evidence="8 10" id="KW-0472">Membrane</keyword>
<feature type="transmembrane region" description="Helical" evidence="10">
    <location>
        <begin position="127"/>
        <end position="149"/>
    </location>
</feature>
<evidence type="ECO:0000256" key="1">
    <source>
        <dbReference type="ARBA" id="ARBA00004651"/>
    </source>
</evidence>
<evidence type="ECO:0000313" key="12">
    <source>
        <dbReference type="EMBL" id="MTB70919.1"/>
    </source>
</evidence>
<keyword evidence="5 10" id="KW-0812">Transmembrane</keyword>
<evidence type="ECO:0000256" key="7">
    <source>
        <dbReference type="ARBA" id="ARBA00023065"/>
    </source>
</evidence>
<dbReference type="PANTHER" id="PTHR32507">
    <property type="entry name" value="NA(+)/H(+) ANTIPORTER 1"/>
    <property type="match status" value="1"/>
</dbReference>
<sequence length="528" mass="55318">MGPMDTGADFGIEDLRSVLLLGSAVLLLAVVAVRISTRSGLPSLLLYLLIGVGLGESGLGIQFDGGRLTQALGYIALVLILAEGGLSTSWRHIRPSVAPAALLSTVGVIVSVGVVGVAARFVLHLDWVSALLVGAVLSSTDAAAVFSVLRSVPLPRRLTSLLEAESGFNDAPVVILVTALASVAAGDSDAGPLFLAGLAVYELVVGALLGIAVGWLGTKLLRRYADTSSALFSIGVMAVPTMAYCVATYAHGSGFLAVYVAALVVGNSSLPHKAATRGFATAMGWLAQIGLFVLLGLLASPSELGRWIVPAVVMGLVLLLVARPLSVVVSATPFGIGWREQAFLSWAGLRGAVPVVLATVPETSGASSLAWLFDLVFMLVVIFTIVQGPTMPYVARRLGVIDAGATLDLQLESTPLERLNTEVVEVQIGDESRMAGVEVYELRLPKGANVALVLRGEQSFVPERSTVLRRGDSLMVVVPSALRDAAEERLRAVSQQGRLAGWLEPGKRPPVSRTARERGQRRRDGSLD</sequence>
<feature type="transmembrane region" description="Helical" evidence="10">
    <location>
        <begin position="69"/>
        <end position="88"/>
    </location>
</feature>
<dbReference type="NCBIfam" id="NF003716">
    <property type="entry name" value="PRK05326.1-3"/>
    <property type="match status" value="1"/>
</dbReference>
<dbReference type="PROSITE" id="PS51202">
    <property type="entry name" value="RCK_C"/>
    <property type="match status" value="1"/>
</dbReference>
<feature type="transmembrane region" description="Helical" evidence="10">
    <location>
        <begin position="45"/>
        <end position="63"/>
    </location>
</feature>
<feature type="transmembrane region" description="Helical" evidence="10">
    <location>
        <begin position="366"/>
        <end position="386"/>
    </location>
</feature>